<name>A0A9D1K654_9FIRM</name>
<gene>
    <name evidence="2" type="ORF">IAA84_06790</name>
</gene>
<comment type="caution">
    <text evidence="2">The sequence shown here is derived from an EMBL/GenBank/DDBJ whole genome shotgun (WGS) entry which is preliminary data.</text>
</comment>
<dbReference type="InterPro" id="IPR029010">
    <property type="entry name" value="ThuA-like"/>
</dbReference>
<feature type="domain" description="ThuA-like" evidence="1">
    <location>
        <begin position="5"/>
        <end position="221"/>
    </location>
</feature>
<evidence type="ECO:0000313" key="2">
    <source>
        <dbReference type="EMBL" id="HIS92710.1"/>
    </source>
</evidence>
<dbReference type="PIRSF" id="PIRSF030013">
    <property type="entry name" value="ThuA"/>
    <property type="match status" value="1"/>
</dbReference>
<dbReference type="SUPFAM" id="SSF52317">
    <property type="entry name" value="Class I glutamine amidotransferase-like"/>
    <property type="match status" value="1"/>
</dbReference>
<sequence length="243" mass="27779">MNPIRVTVWNEYRHERTEEAVARVYPEGIHNCIAAFLREAGFAVRTATLDEPEHGLTQEVLDDTDVLFWWGHMAHGEVKDEIVERVYRRVMDGMGMVVLHSGHASKIMQKLMGTNSGELKWREIGEKEILWAVSPSHPILRGLPEKIVIEHEEMYGEFFNIPDPDELVLISWFGGGNVFRSGLCYKRGLGKLFYFRPGHESFPIYYQKEVKQILINAANWASPAQLPTITTGHTPQPIVEPAR</sequence>
<evidence type="ECO:0000313" key="3">
    <source>
        <dbReference type="Proteomes" id="UP000824140"/>
    </source>
</evidence>
<dbReference type="Proteomes" id="UP000824140">
    <property type="component" value="Unassembled WGS sequence"/>
</dbReference>
<dbReference type="AlphaFoldDB" id="A0A9D1K654"/>
<dbReference type="Pfam" id="PF06283">
    <property type="entry name" value="ThuA"/>
    <property type="match status" value="1"/>
</dbReference>
<reference evidence="2" key="2">
    <citation type="journal article" date="2021" name="PeerJ">
        <title>Extensive microbial diversity within the chicken gut microbiome revealed by metagenomics and culture.</title>
        <authorList>
            <person name="Gilroy R."/>
            <person name="Ravi A."/>
            <person name="Getino M."/>
            <person name="Pursley I."/>
            <person name="Horton D.L."/>
            <person name="Alikhan N.F."/>
            <person name="Baker D."/>
            <person name="Gharbi K."/>
            <person name="Hall N."/>
            <person name="Watson M."/>
            <person name="Adriaenssens E.M."/>
            <person name="Foster-Nyarko E."/>
            <person name="Jarju S."/>
            <person name="Secka A."/>
            <person name="Antonio M."/>
            <person name="Oren A."/>
            <person name="Chaudhuri R.R."/>
            <person name="La Ragione R."/>
            <person name="Hildebrand F."/>
            <person name="Pallen M.J."/>
        </authorList>
    </citation>
    <scope>NUCLEOTIDE SEQUENCE</scope>
    <source>
        <strain evidence="2">13766</strain>
    </source>
</reference>
<proteinExistence type="predicted"/>
<dbReference type="InterPro" id="IPR009381">
    <property type="entry name" value="Trehalose_catabolism_ThuA_prok"/>
</dbReference>
<reference evidence="2" key="1">
    <citation type="submission" date="2020-10" db="EMBL/GenBank/DDBJ databases">
        <authorList>
            <person name="Gilroy R."/>
        </authorList>
    </citation>
    <scope>NUCLEOTIDE SEQUENCE</scope>
    <source>
        <strain evidence="2">13766</strain>
    </source>
</reference>
<protein>
    <submittedName>
        <fullName evidence="2">ThuA domain-containing protein</fullName>
    </submittedName>
</protein>
<organism evidence="2 3">
    <name type="scientific">Candidatus Alectryocaccomicrobium excrementavium</name>
    <dbReference type="NCBI Taxonomy" id="2840668"/>
    <lineage>
        <taxon>Bacteria</taxon>
        <taxon>Bacillati</taxon>
        <taxon>Bacillota</taxon>
        <taxon>Clostridia</taxon>
        <taxon>Candidatus Alectryocaccomicrobium</taxon>
    </lineage>
</organism>
<dbReference type="Gene3D" id="3.40.50.880">
    <property type="match status" value="1"/>
</dbReference>
<accession>A0A9D1K654</accession>
<dbReference type="InterPro" id="IPR029062">
    <property type="entry name" value="Class_I_gatase-like"/>
</dbReference>
<dbReference type="EMBL" id="DVJN01000135">
    <property type="protein sequence ID" value="HIS92710.1"/>
    <property type="molecule type" value="Genomic_DNA"/>
</dbReference>
<evidence type="ECO:0000259" key="1">
    <source>
        <dbReference type="Pfam" id="PF06283"/>
    </source>
</evidence>